<name>A0ABQ7J6M6_9APIC</name>
<reference evidence="1 2" key="1">
    <citation type="journal article" date="2020" name="bioRxiv">
        <title>Metabolic contributions of an alphaproteobacterial endosymbiont in the apicomplexan Cardiosporidium cionae.</title>
        <authorList>
            <person name="Hunter E.S."/>
            <person name="Paight C.J."/>
            <person name="Lane C.E."/>
        </authorList>
    </citation>
    <scope>NUCLEOTIDE SEQUENCE [LARGE SCALE GENOMIC DNA]</scope>
    <source>
        <strain evidence="1">ESH_2018</strain>
    </source>
</reference>
<keyword evidence="2" id="KW-1185">Reference proteome</keyword>
<dbReference type="Gene3D" id="3.10.580.10">
    <property type="entry name" value="CBS-domain"/>
    <property type="match status" value="1"/>
</dbReference>
<sequence>ETHLAVVRNIITETDFDPYYEHIGIITLEDVLEEILQDEIQDEFDIREGLPQAQSFSDRPEKEDFASLMLGRIRLFDKRRHAEPLDAPEALAISLFLSSTQTIFSPPFIRPEILKQIILRLNVIAPPTGTHLYTRNKAADFTFLIIQGNVKIISGNEEFQSVLGPWSLLGV</sequence>
<feature type="non-terminal residue" evidence="1">
    <location>
        <position position="171"/>
    </location>
</feature>
<proteinExistence type="predicted"/>
<dbReference type="Pfam" id="PF25562">
    <property type="entry name" value="CNBH_CNNM2_C"/>
    <property type="match status" value="1"/>
</dbReference>
<evidence type="ECO:0000313" key="2">
    <source>
        <dbReference type="Proteomes" id="UP000823046"/>
    </source>
</evidence>
<dbReference type="InterPro" id="IPR046342">
    <property type="entry name" value="CBS_dom_sf"/>
</dbReference>
<dbReference type="PANTHER" id="PTHR12064:SF94">
    <property type="entry name" value="UNEXTENDED PROTEIN"/>
    <property type="match status" value="1"/>
</dbReference>
<evidence type="ECO:0000313" key="1">
    <source>
        <dbReference type="EMBL" id="KAF8819639.1"/>
    </source>
</evidence>
<organism evidence="1 2">
    <name type="scientific">Cardiosporidium cionae</name>
    <dbReference type="NCBI Taxonomy" id="476202"/>
    <lineage>
        <taxon>Eukaryota</taxon>
        <taxon>Sar</taxon>
        <taxon>Alveolata</taxon>
        <taxon>Apicomplexa</taxon>
        <taxon>Aconoidasida</taxon>
        <taxon>Nephromycida</taxon>
        <taxon>Cardiosporidium</taxon>
    </lineage>
</organism>
<comment type="caution">
    <text evidence="1">The sequence shown here is derived from an EMBL/GenBank/DDBJ whole genome shotgun (WGS) entry which is preliminary data.</text>
</comment>
<dbReference type="SUPFAM" id="SSF51206">
    <property type="entry name" value="cAMP-binding domain-like"/>
    <property type="match status" value="1"/>
</dbReference>
<dbReference type="InterPro" id="IPR018490">
    <property type="entry name" value="cNMP-bd_dom_sf"/>
</dbReference>
<gene>
    <name evidence="1" type="ORF">IE077_000729</name>
</gene>
<dbReference type="PANTHER" id="PTHR12064">
    <property type="entry name" value="METAL TRANSPORTER CNNM"/>
    <property type="match status" value="1"/>
</dbReference>
<protein>
    <submittedName>
        <fullName evidence="1">Uncharacterized protein</fullName>
    </submittedName>
</protein>
<dbReference type="InterPro" id="IPR045095">
    <property type="entry name" value="ACDP"/>
</dbReference>
<dbReference type="EMBL" id="JADAQX010000658">
    <property type="protein sequence ID" value="KAF8819639.1"/>
    <property type="molecule type" value="Genomic_DNA"/>
</dbReference>
<accession>A0ABQ7J6M6</accession>
<dbReference type="Proteomes" id="UP000823046">
    <property type="component" value="Unassembled WGS sequence"/>
</dbReference>
<feature type="non-terminal residue" evidence="1">
    <location>
        <position position="1"/>
    </location>
</feature>